<sequence length="420" mass="50290">MNWIKKHFEILIGYLLGIMSIILGIFVIVNHKQISHFKDVDINKMHMYSFFDFINIYAFELIKLLSHYINQFTLVFGVLFIVIGGAFFYVSRKLRQTTLYDKTIAQVYLLFGGLLYIVTSILIFEMYGFYALLYLLFFVSVVYYTLNRKRLNVHFRKLHINILIFIYALAYFMTQLAVYDNLNKEKVTPLDVMTINFFFIVLVLLATLCLVNYVFLKRTLVKVSDQMKRTEKKRDSKISRMIRENTNMTINRLSEETLKFDEKIVLMMQKFSLRKLINLQDDDIPSWFKYPRWIKAFHIELLLSALLFIITVIELNNRNVLFEATKFNVVKMQYFYEWINLFGLLVIIVLYIYFTLMIRFRSRGYYGQLFTISFLMIKVIVSFYLMLFKGINLSLFIPPILILLLLIQLPLYLIHLQRRY</sequence>
<dbReference type="AlphaFoldDB" id="A0A1W7AAL4"/>
<name>A0A1W7AAL4_9STAP</name>
<feature type="transmembrane region" description="Helical" evidence="1">
    <location>
        <begin position="296"/>
        <end position="315"/>
    </location>
</feature>
<feature type="transmembrane region" description="Helical" evidence="1">
    <location>
        <begin position="72"/>
        <end position="91"/>
    </location>
</feature>
<dbReference type="GeneID" id="35295049"/>
<feature type="transmembrane region" description="Helical" evidence="1">
    <location>
        <begin position="197"/>
        <end position="216"/>
    </location>
</feature>
<dbReference type="EMBL" id="CP021059">
    <property type="protein sequence ID" value="ARQ06564.1"/>
    <property type="molecule type" value="Genomic_DNA"/>
</dbReference>
<accession>A0A1W7AAL4</accession>
<dbReference type="RefSeq" id="WP_086042225.1">
    <property type="nucleotide sequence ID" value="NZ_CBCRZA010000006.1"/>
</dbReference>
<proteinExistence type="predicted"/>
<organism evidence="2 3">
    <name type="scientific">Macrococcoides canis</name>
    <dbReference type="NCBI Taxonomy" id="1855823"/>
    <lineage>
        <taxon>Bacteria</taxon>
        <taxon>Bacillati</taxon>
        <taxon>Bacillota</taxon>
        <taxon>Bacilli</taxon>
        <taxon>Bacillales</taxon>
        <taxon>Staphylococcaceae</taxon>
        <taxon>Macrococcoides</taxon>
    </lineage>
</organism>
<feature type="transmembrane region" description="Helical" evidence="1">
    <location>
        <begin position="12"/>
        <end position="29"/>
    </location>
</feature>
<feature type="transmembrane region" description="Helical" evidence="1">
    <location>
        <begin position="129"/>
        <end position="146"/>
    </location>
</feature>
<keyword evidence="1" id="KW-0812">Transmembrane</keyword>
<feature type="transmembrane region" description="Helical" evidence="1">
    <location>
        <begin position="103"/>
        <end position="123"/>
    </location>
</feature>
<keyword evidence="3" id="KW-1185">Reference proteome</keyword>
<keyword evidence="1" id="KW-1133">Transmembrane helix</keyword>
<reference evidence="2 3" key="1">
    <citation type="journal article" date="2017" name="Int. J. Syst. Evol. Microbiol.">
        <title>Macrococcus canis sp. nov., a skin bacterium associated with infections in dogs.</title>
        <authorList>
            <person name="Gobeli Brawand S."/>
            <person name="Cotting K."/>
            <person name="Gomez-Sanz E."/>
            <person name="Collaud A."/>
            <person name="Thomann A."/>
            <person name="Brodard I."/>
            <person name="Rodriguez-Campos S."/>
            <person name="Strauss C."/>
            <person name="Perreten V."/>
        </authorList>
    </citation>
    <scope>NUCLEOTIDE SEQUENCE [LARGE SCALE GENOMIC DNA]</scope>
    <source>
        <strain evidence="2 3">KM45013</strain>
    </source>
</reference>
<evidence type="ECO:0000313" key="3">
    <source>
        <dbReference type="Proteomes" id="UP000194154"/>
    </source>
</evidence>
<feature type="transmembrane region" description="Helical" evidence="1">
    <location>
        <begin position="335"/>
        <end position="354"/>
    </location>
</feature>
<feature type="transmembrane region" description="Helical" evidence="1">
    <location>
        <begin position="158"/>
        <end position="177"/>
    </location>
</feature>
<dbReference type="KEGG" id="mcak:MCCS_09170"/>
<protein>
    <submittedName>
        <fullName evidence="2">Uncharacterized protein</fullName>
    </submittedName>
</protein>
<keyword evidence="1" id="KW-0472">Membrane</keyword>
<dbReference type="OrthoDB" id="2387447at2"/>
<feature type="transmembrane region" description="Helical" evidence="1">
    <location>
        <begin position="393"/>
        <end position="414"/>
    </location>
</feature>
<feature type="transmembrane region" description="Helical" evidence="1">
    <location>
        <begin position="366"/>
        <end position="387"/>
    </location>
</feature>
<dbReference type="NCBIfam" id="NF047417">
    <property type="entry name" value="teichoic_AuxA"/>
    <property type="match status" value="1"/>
</dbReference>
<evidence type="ECO:0000313" key="2">
    <source>
        <dbReference type="EMBL" id="ARQ06564.1"/>
    </source>
</evidence>
<evidence type="ECO:0000256" key="1">
    <source>
        <dbReference type="SAM" id="Phobius"/>
    </source>
</evidence>
<dbReference type="STRING" id="1855823.MCCS_09170"/>
<gene>
    <name evidence="2" type="ORF">MCCS_09170</name>
</gene>
<dbReference type="Proteomes" id="UP000194154">
    <property type="component" value="Chromosome"/>
</dbReference>